<evidence type="ECO:0000256" key="6">
    <source>
        <dbReference type="ARBA" id="ARBA00023134"/>
    </source>
</evidence>
<feature type="binding site" description="in other chain" evidence="7">
    <location>
        <position position="221"/>
    </location>
    <ligand>
        <name>IMP</name>
        <dbReference type="ChEBI" id="CHEBI:58053"/>
        <note>ligand shared between dimeric partners</note>
    </ligand>
</feature>
<evidence type="ECO:0000256" key="5">
    <source>
        <dbReference type="ARBA" id="ARBA00022842"/>
    </source>
</evidence>
<comment type="catalytic activity">
    <reaction evidence="7 8">
        <text>IMP + L-aspartate + GTP = N(6)-(1,2-dicarboxyethyl)-AMP + GDP + phosphate + 2 H(+)</text>
        <dbReference type="Rhea" id="RHEA:15753"/>
        <dbReference type="ChEBI" id="CHEBI:15378"/>
        <dbReference type="ChEBI" id="CHEBI:29991"/>
        <dbReference type="ChEBI" id="CHEBI:37565"/>
        <dbReference type="ChEBI" id="CHEBI:43474"/>
        <dbReference type="ChEBI" id="CHEBI:57567"/>
        <dbReference type="ChEBI" id="CHEBI:58053"/>
        <dbReference type="ChEBI" id="CHEBI:58189"/>
        <dbReference type="EC" id="6.3.4.4"/>
    </reaction>
</comment>
<feature type="active site" description="Proton donor" evidence="7">
    <location>
        <position position="41"/>
    </location>
</feature>
<keyword evidence="5 7" id="KW-0460">Magnesium</keyword>
<dbReference type="PANTHER" id="PTHR11846">
    <property type="entry name" value="ADENYLOSUCCINATE SYNTHETASE"/>
    <property type="match status" value="1"/>
</dbReference>
<feature type="binding site" evidence="7">
    <location>
        <position position="40"/>
    </location>
    <ligand>
        <name>Mg(2+)</name>
        <dbReference type="ChEBI" id="CHEBI:18420"/>
    </ligand>
</feature>
<dbReference type="RefSeq" id="WP_394849261.1">
    <property type="nucleotide sequence ID" value="NZ_CP089982.1"/>
</dbReference>
<keyword evidence="1 7" id="KW-0436">Ligase</keyword>
<feature type="binding site" evidence="7">
    <location>
        <begin position="328"/>
        <end position="330"/>
    </location>
    <ligand>
        <name>GTP</name>
        <dbReference type="ChEBI" id="CHEBI:37565"/>
    </ligand>
</feature>
<dbReference type="SUPFAM" id="SSF52540">
    <property type="entry name" value="P-loop containing nucleoside triphosphate hydrolases"/>
    <property type="match status" value="1"/>
</dbReference>
<feature type="binding site" evidence="7">
    <location>
        <position position="141"/>
    </location>
    <ligand>
        <name>IMP</name>
        <dbReference type="ChEBI" id="CHEBI:58053"/>
        <note>ligand shared between dimeric partners</note>
    </ligand>
</feature>
<dbReference type="CDD" id="cd03108">
    <property type="entry name" value="AdSS"/>
    <property type="match status" value="1"/>
</dbReference>
<evidence type="ECO:0000256" key="2">
    <source>
        <dbReference type="ARBA" id="ARBA00022723"/>
    </source>
</evidence>
<dbReference type="Gene3D" id="3.40.440.10">
    <property type="entry name" value="Adenylosuccinate Synthetase, subunit A, domain 1"/>
    <property type="match status" value="1"/>
</dbReference>
<feature type="active site" description="Proton acceptor" evidence="7">
    <location>
        <position position="13"/>
    </location>
</feature>
<organism evidence="9 10">
    <name type="scientific">Pendulispora brunnea</name>
    <dbReference type="NCBI Taxonomy" id="2905690"/>
    <lineage>
        <taxon>Bacteria</taxon>
        <taxon>Pseudomonadati</taxon>
        <taxon>Myxococcota</taxon>
        <taxon>Myxococcia</taxon>
        <taxon>Myxococcales</taxon>
        <taxon>Sorangiineae</taxon>
        <taxon>Pendulisporaceae</taxon>
        <taxon>Pendulispora</taxon>
    </lineage>
</organism>
<dbReference type="SMART" id="SM00788">
    <property type="entry name" value="Adenylsucc_synt"/>
    <property type="match status" value="1"/>
</dbReference>
<dbReference type="InterPro" id="IPR027417">
    <property type="entry name" value="P-loop_NTPase"/>
</dbReference>
<keyword evidence="2 7" id="KW-0479">Metal-binding</keyword>
<evidence type="ECO:0000313" key="9">
    <source>
        <dbReference type="EMBL" id="WXA98647.1"/>
    </source>
</evidence>
<keyword evidence="7" id="KW-0963">Cytoplasm</keyword>
<proteinExistence type="inferred from homology"/>
<comment type="subcellular location">
    <subcellularLocation>
        <location evidence="7">Cytoplasm</location>
    </subcellularLocation>
</comment>
<keyword evidence="4 7" id="KW-0658">Purine biosynthesis</keyword>
<comment type="pathway">
    <text evidence="7 8">Purine metabolism; AMP biosynthesis via de novo pathway; AMP from IMP: step 1/2.</text>
</comment>
<keyword evidence="6 7" id="KW-0342">GTP-binding</keyword>
<dbReference type="GO" id="GO:0004019">
    <property type="term" value="F:adenylosuccinate synthase activity"/>
    <property type="evidence" value="ECO:0007669"/>
    <property type="project" value="UniProtKB-EC"/>
</dbReference>
<comment type="subunit">
    <text evidence="7">Homodimer.</text>
</comment>
<comment type="cofactor">
    <cofactor evidence="7">
        <name>Mg(2+)</name>
        <dbReference type="ChEBI" id="CHEBI:18420"/>
    </cofactor>
    <text evidence="7">Binds 1 Mg(2+) ion per subunit.</text>
</comment>
<gene>
    <name evidence="7" type="primary">purA</name>
    <name evidence="9" type="ORF">LZC95_17670</name>
</gene>
<evidence type="ECO:0000256" key="8">
    <source>
        <dbReference type="RuleBase" id="RU000520"/>
    </source>
</evidence>
<sequence>MSAVVVVGAQWGDEGKGKIVDIFTEHAEVVVRYAGGPNAGHTLVVGDDKVIVRLVPSGILRPHTRCVLGQGMAIDPTSLIGEIDELQRRGYAADGQLVVSERAHTILPYHILVDTLREQQADAIGTTKRGVGPCYEDKMARRGVPLGAFRDRARTEKLVRRAMEAWQPTVAALGGELPTLAKVMEGIDAVRDRIVPLLVDASELLEDALQAGKNVLFEGAQGALLDIDHGTYPYVTSSNSTAGGAATGTGVGPTRLGKVIGLVKAYSTRVGGGPFPTELNDETGERLRKIGAEFGSVTGRPRRTGWLDACAVRYAARVNGLDGLALTKLDVLTGLPEIKVCTGYRIRGVARTSFPLEDIELAEPIYETLPGWGQDISAARSIADLPPAAQRYIEFVERETRCKVVLISVGQRRDETILLEKIFG</sequence>
<dbReference type="PANTHER" id="PTHR11846:SF0">
    <property type="entry name" value="ADENYLOSUCCINATE SYNTHETASE"/>
    <property type="match status" value="1"/>
</dbReference>
<feature type="binding site" description="in other chain" evidence="7">
    <location>
        <begin position="13"/>
        <end position="16"/>
    </location>
    <ligand>
        <name>IMP</name>
        <dbReference type="ChEBI" id="CHEBI:58053"/>
        <note>ligand shared between dimeric partners</note>
    </ligand>
</feature>
<feature type="binding site" description="in other chain" evidence="7">
    <location>
        <position position="236"/>
    </location>
    <ligand>
        <name>IMP</name>
        <dbReference type="ChEBI" id="CHEBI:58053"/>
        <note>ligand shared between dimeric partners</note>
    </ligand>
</feature>
<dbReference type="Gene3D" id="1.10.300.10">
    <property type="entry name" value="Adenylosuccinate Synthetase, subunit A, domain 2"/>
    <property type="match status" value="1"/>
</dbReference>
<feature type="binding site" description="in other chain" evidence="7">
    <location>
        <position position="127"/>
    </location>
    <ligand>
        <name>IMP</name>
        <dbReference type="ChEBI" id="CHEBI:58053"/>
        <note>ligand shared between dimeric partners</note>
    </ligand>
</feature>
<feature type="binding site" evidence="7">
    <location>
        <begin position="12"/>
        <end position="18"/>
    </location>
    <ligand>
        <name>GTP</name>
        <dbReference type="ChEBI" id="CHEBI:37565"/>
    </ligand>
</feature>
<feature type="binding site" evidence="7">
    <location>
        <begin position="40"/>
        <end position="42"/>
    </location>
    <ligand>
        <name>GTP</name>
        <dbReference type="ChEBI" id="CHEBI:37565"/>
    </ligand>
</feature>
<keyword evidence="3 7" id="KW-0547">Nucleotide-binding</keyword>
<feature type="binding site" evidence="7">
    <location>
        <position position="302"/>
    </location>
    <ligand>
        <name>GTP</name>
        <dbReference type="ChEBI" id="CHEBI:37565"/>
    </ligand>
</feature>
<feature type="binding site" description="in other chain" evidence="7">
    <location>
        <position position="300"/>
    </location>
    <ligand>
        <name>IMP</name>
        <dbReference type="ChEBI" id="CHEBI:58053"/>
        <note>ligand shared between dimeric partners</note>
    </ligand>
</feature>
<reference evidence="9 10" key="1">
    <citation type="submission" date="2021-12" db="EMBL/GenBank/DDBJ databases">
        <title>Discovery of the Pendulisporaceae a myxobacterial family with distinct sporulation behavior and unique specialized metabolism.</title>
        <authorList>
            <person name="Garcia R."/>
            <person name="Popoff A."/>
            <person name="Bader C.D."/>
            <person name="Loehr J."/>
            <person name="Walesch S."/>
            <person name="Walt C."/>
            <person name="Boldt J."/>
            <person name="Bunk B."/>
            <person name="Haeckl F.J.F.P.J."/>
            <person name="Gunesch A.P."/>
            <person name="Birkelbach J."/>
            <person name="Nuebel U."/>
            <person name="Pietschmann T."/>
            <person name="Bach T."/>
            <person name="Mueller R."/>
        </authorList>
    </citation>
    <scope>NUCLEOTIDE SEQUENCE [LARGE SCALE GENOMIC DNA]</scope>
    <source>
        <strain evidence="9 10">MSr12523</strain>
    </source>
</reference>
<evidence type="ECO:0000256" key="4">
    <source>
        <dbReference type="ARBA" id="ARBA00022755"/>
    </source>
</evidence>
<keyword evidence="10" id="KW-1185">Reference proteome</keyword>
<dbReference type="Gene3D" id="3.90.170.10">
    <property type="entry name" value="Adenylosuccinate Synthetase, subunit A, domain 3"/>
    <property type="match status" value="1"/>
</dbReference>
<dbReference type="EMBL" id="CP089982">
    <property type="protein sequence ID" value="WXA98647.1"/>
    <property type="molecule type" value="Genomic_DNA"/>
</dbReference>
<dbReference type="PROSITE" id="PS01266">
    <property type="entry name" value="ADENYLOSUCCIN_SYN_1"/>
    <property type="match status" value="1"/>
</dbReference>
<feature type="binding site" evidence="7">
    <location>
        <begin position="408"/>
        <end position="410"/>
    </location>
    <ligand>
        <name>GTP</name>
        <dbReference type="ChEBI" id="CHEBI:37565"/>
    </ligand>
</feature>
<name>A0ABZ2KLW6_9BACT</name>
<dbReference type="InterPro" id="IPR042110">
    <property type="entry name" value="Adenylosuccinate_synth_dom2"/>
</dbReference>
<dbReference type="Proteomes" id="UP001379533">
    <property type="component" value="Chromosome"/>
</dbReference>
<dbReference type="InterPro" id="IPR042111">
    <property type="entry name" value="Adenylosuccinate_synth_dom3"/>
</dbReference>
<dbReference type="EC" id="6.3.4.4" evidence="7 8"/>
<feature type="binding site" description="in other chain" evidence="7">
    <location>
        <begin position="38"/>
        <end position="41"/>
    </location>
    <ligand>
        <name>IMP</name>
        <dbReference type="ChEBI" id="CHEBI:58053"/>
        <note>ligand shared between dimeric partners</note>
    </ligand>
</feature>
<dbReference type="NCBIfam" id="TIGR00184">
    <property type="entry name" value="purA"/>
    <property type="match status" value="1"/>
</dbReference>
<comment type="function">
    <text evidence="7">Plays an important role in the de novo pathway of purine nucleotide biosynthesis. Catalyzes the first committed step in the biosynthesis of AMP from IMP.</text>
</comment>
<evidence type="ECO:0000256" key="7">
    <source>
        <dbReference type="HAMAP-Rule" id="MF_00011"/>
    </source>
</evidence>
<dbReference type="HAMAP" id="MF_00011">
    <property type="entry name" value="Adenylosucc_synth"/>
    <property type="match status" value="1"/>
</dbReference>
<dbReference type="NCBIfam" id="NF002223">
    <property type="entry name" value="PRK01117.1"/>
    <property type="match status" value="1"/>
</dbReference>
<comment type="similarity">
    <text evidence="7 8">Belongs to the adenylosuccinate synthetase family.</text>
</comment>
<evidence type="ECO:0000256" key="1">
    <source>
        <dbReference type="ARBA" id="ARBA00022598"/>
    </source>
</evidence>
<dbReference type="InterPro" id="IPR001114">
    <property type="entry name" value="Adenylosuccinate_synthetase"/>
</dbReference>
<feature type="binding site" evidence="7">
    <location>
        <begin position="296"/>
        <end position="302"/>
    </location>
    <ligand>
        <name>substrate</name>
    </ligand>
</feature>
<evidence type="ECO:0000256" key="3">
    <source>
        <dbReference type="ARBA" id="ARBA00022741"/>
    </source>
</evidence>
<evidence type="ECO:0000313" key="10">
    <source>
        <dbReference type="Proteomes" id="UP001379533"/>
    </source>
</evidence>
<dbReference type="InterPro" id="IPR018220">
    <property type="entry name" value="Adenylosuccin_syn_GTP-bd"/>
</dbReference>
<protein>
    <recommendedName>
        <fullName evidence="7 8">Adenylosuccinate synthetase</fullName>
        <shortName evidence="7">AMPSase</shortName>
        <shortName evidence="7">AdSS</shortName>
        <ecNumber evidence="7 8">6.3.4.4</ecNumber>
    </recommendedName>
    <alternativeName>
        <fullName evidence="7">IMP--aspartate ligase</fullName>
    </alternativeName>
</protein>
<dbReference type="Pfam" id="PF00709">
    <property type="entry name" value="Adenylsucc_synt"/>
    <property type="match status" value="1"/>
</dbReference>
<accession>A0ABZ2KLW6</accession>
<feature type="binding site" evidence="7">
    <location>
        <position position="13"/>
    </location>
    <ligand>
        <name>Mg(2+)</name>
        <dbReference type="ChEBI" id="CHEBI:18420"/>
    </ligand>
</feature>
<dbReference type="InterPro" id="IPR042109">
    <property type="entry name" value="Adenylosuccinate_synth_dom1"/>
</dbReference>